<evidence type="ECO:0000313" key="9">
    <source>
        <dbReference type="Proteomes" id="UP001404845"/>
    </source>
</evidence>
<name>A0ABU9ZHF2_9HYPH</name>
<dbReference type="Pfam" id="PF00892">
    <property type="entry name" value="EamA"/>
    <property type="match status" value="2"/>
</dbReference>
<feature type="domain" description="EamA" evidence="7">
    <location>
        <begin position="168"/>
        <end position="300"/>
    </location>
</feature>
<keyword evidence="9" id="KW-1185">Reference proteome</keyword>
<dbReference type="InterPro" id="IPR050638">
    <property type="entry name" value="AA-Vitamin_Transporters"/>
</dbReference>
<evidence type="ECO:0000256" key="4">
    <source>
        <dbReference type="ARBA" id="ARBA00022989"/>
    </source>
</evidence>
<evidence type="ECO:0000256" key="2">
    <source>
        <dbReference type="ARBA" id="ARBA00007362"/>
    </source>
</evidence>
<feature type="transmembrane region" description="Helical" evidence="6">
    <location>
        <begin position="165"/>
        <end position="185"/>
    </location>
</feature>
<dbReference type="PANTHER" id="PTHR32322">
    <property type="entry name" value="INNER MEMBRANE TRANSPORTER"/>
    <property type="match status" value="1"/>
</dbReference>
<feature type="transmembrane region" description="Helical" evidence="6">
    <location>
        <begin position="44"/>
        <end position="63"/>
    </location>
</feature>
<dbReference type="PANTHER" id="PTHR32322:SF2">
    <property type="entry name" value="EAMA DOMAIN-CONTAINING PROTEIN"/>
    <property type="match status" value="1"/>
</dbReference>
<dbReference type="RefSeq" id="WP_345971690.1">
    <property type="nucleotide sequence ID" value="NZ_JAQYXL010000001.1"/>
</dbReference>
<feature type="transmembrane region" description="Helical" evidence="6">
    <location>
        <begin position="192"/>
        <end position="215"/>
    </location>
</feature>
<comment type="caution">
    <text evidence="8">The sequence shown here is derived from an EMBL/GenBank/DDBJ whole genome shotgun (WGS) entry which is preliminary data.</text>
</comment>
<feature type="transmembrane region" description="Helical" evidence="6">
    <location>
        <begin position="83"/>
        <end position="101"/>
    </location>
</feature>
<evidence type="ECO:0000256" key="6">
    <source>
        <dbReference type="SAM" id="Phobius"/>
    </source>
</evidence>
<feature type="transmembrane region" description="Helical" evidence="6">
    <location>
        <begin position="227"/>
        <end position="248"/>
    </location>
</feature>
<feature type="domain" description="EamA" evidence="7">
    <location>
        <begin position="21"/>
        <end position="150"/>
    </location>
</feature>
<feature type="transmembrane region" description="Helical" evidence="6">
    <location>
        <begin position="107"/>
        <end position="128"/>
    </location>
</feature>
<gene>
    <name evidence="8" type="ORF">PUR21_21975</name>
</gene>
<accession>A0ABU9ZHF2</accession>
<keyword evidence="3 6" id="KW-0812">Transmembrane</keyword>
<comment type="subcellular location">
    <subcellularLocation>
        <location evidence="1">Membrane</location>
        <topology evidence="1">Multi-pass membrane protein</topology>
    </subcellularLocation>
</comment>
<dbReference type="EMBL" id="JAQYXL010000001">
    <property type="protein sequence ID" value="MEN3230275.1"/>
    <property type="molecule type" value="Genomic_DNA"/>
</dbReference>
<evidence type="ECO:0000256" key="1">
    <source>
        <dbReference type="ARBA" id="ARBA00004141"/>
    </source>
</evidence>
<comment type="similarity">
    <text evidence="2">Belongs to the EamA transporter family.</text>
</comment>
<evidence type="ECO:0000256" key="3">
    <source>
        <dbReference type="ARBA" id="ARBA00022692"/>
    </source>
</evidence>
<evidence type="ECO:0000313" key="8">
    <source>
        <dbReference type="EMBL" id="MEN3230275.1"/>
    </source>
</evidence>
<sequence length="314" mass="33002">MADTRADAATPANGTSAAAYPLLTLTTLMWAGNAVAGKWATGEVSPQVLTTSRWAIACAVLVIIARRPVSREWRRLVPHWRRVMLMGACGYTAYASLFYLAGTHTSALNLALFQGAIPVLVILLNLVVNRARTTIGQVAGVVVTLGGATVAATHGDWSVLRTLSFNVGDGLMLAACLFYAGYTVALPSRPKVAALTFFSAMAGAALLTSLPLLLAEWLAGNLIWPTAWGWAVVAFVALGPSLAAQLAFMRGVETIGPNRAGLFVNLVPVFGALLAVVLVGEPFGAVEGLALAMVLCGIAIAESSARRWRTRQGW</sequence>
<reference evidence="8 9" key="1">
    <citation type="journal article" date="2023" name="PLoS ONE">
        <title>Complete genome assembly of Hawai'i environmental nontuberculous mycobacteria reveals unexpected co-isolation with methylobacteria.</title>
        <authorList>
            <person name="Hendrix J."/>
            <person name="Epperson L.E."/>
            <person name="Tong E.I."/>
            <person name="Chan Y.L."/>
            <person name="Hasan N.A."/>
            <person name="Dawrs S.N."/>
            <person name="Norton G.J."/>
            <person name="Virdi R."/>
            <person name="Crooks J.L."/>
            <person name="Chan E.D."/>
            <person name="Honda J.R."/>
            <person name="Strong M."/>
        </authorList>
    </citation>
    <scope>NUCLEOTIDE SEQUENCE [LARGE SCALE GENOMIC DNA]</scope>
    <source>
        <strain evidence="8 9">NJH_HI01</strain>
    </source>
</reference>
<proteinExistence type="inferred from homology"/>
<feature type="transmembrane region" description="Helical" evidence="6">
    <location>
        <begin position="135"/>
        <end position="153"/>
    </location>
</feature>
<evidence type="ECO:0000259" key="7">
    <source>
        <dbReference type="Pfam" id="PF00892"/>
    </source>
</evidence>
<feature type="transmembrane region" description="Helical" evidence="6">
    <location>
        <begin position="285"/>
        <end position="301"/>
    </location>
</feature>
<keyword evidence="5 6" id="KW-0472">Membrane</keyword>
<dbReference type="InterPro" id="IPR000620">
    <property type="entry name" value="EamA_dom"/>
</dbReference>
<protein>
    <submittedName>
        <fullName evidence="8">DMT family transporter</fullName>
    </submittedName>
</protein>
<feature type="transmembrane region" description="Helical" evidence="6">
    <location>
        <begin position="260"/>
        <end position="279"/>
    </location>
</feature>
<dbReference type="SUPFAM" id="SSF103481">
    <property type="entry name" value="Multidrug resistance efflux transporter EmrE"/>
    <property type="match status" value="2"/>
</dbReference>
<organism evidence="8 9">
    <name type="scientific">Methylorubrum rhodesianum</name>
    <dbReference type="NCBI Taxonomy" id="29427"/>
    <lineage>
        <taxon>Bacteria</taxon>
        <taxon>Pseudomonadati</taxon>
        <taxon>Pseudomonadota</taxon>
        <taxon>Alphaproteobacteria</taxon>
        <taxon>Hyphomicrobiales</taxon>
        <taxon>Methylobacteriaceae</taxon>
        <taxon>Methylorubrum</taxon>
    </lineage>
</organism>
<dbReference type="InterPro" id="IPR037185">
    <property type="entry name" value="EmrE-like"/>
</dbReference>
<evidence type="ECO:0000256" key="5">
    <source>
        <dbReference type="ARBA" id="ARBA00023136"/>
    </source>
</evidence>
<keyword evidence="4 6" id="KW-1133">Transmembrane helix</keyword>
<feature type="transmembrane region" description="Helical" evidence="6">
    <location>
        <begin position="12"/>
        <end position="32"/>
    </location>
</feature>
<dbReference type="Proteomes" id="UP001404845">
    <property type="component" value="Unassembled WGS sequence"/>
</dbReference>